<sequence length="150" mass="15660">MSNDQNQPDNQNPPSYPGQPAQPDQQGSPYQGGAQQPYGSAPQPYSPGQNDPATGKPPSKAMAITGFVLSFFGLLAIVGLILNIISFRRFGRAGQPRGLSLAGIIISIVVIIVSVFSIIALVAAFSYGLEMCNDLGSGTHNVDGVQVTCP</sequence>
<keyword evidence="2" id="KW-0472">Membrane</keyword>
<reference evidence="3 5" key="1">
    <citation type="submission" date="2019-07" db="EMBL/GenBank/DDBJ databases">
        <title>Whole genome shotgun sequence of Frigoribacterium faeni NBRC 103066.</title>
        <authorList>
            <person name="Hosoyama A."/>
            <person name="Uohara A."/>
            <person name="Ohji S."/>
            <person name="Ichikawa N."/>
        </authorList>
    </citation>
    <scope>NUCLEOTIDE SEQUENCE [LARGE SCALE GENOMIC DNA]</scope>
    <source>
        <strain evidence="3 5">NBRC 103066</strain>
    </source>
</reference>
<feature type="compositionally biased region" description="Low complexity" evidence="1">
    <location>
        <begin position="1"/>
        <end position="13"/>
    </location>
</feature>
<proteinExistence type="predicted"/>
<evidence type="ECO:0000313" key="6">
    <source>
        <dbReference type="Proteomes" id="UP000522688"/>
    </source>
</evidence>
<feature type="region of interest" description="Disordered" evidence="1">
    <location>
        <begin position="1"/>
        <end position="57"/>
    </location>
</feature>
<name>A0A7W3JKF1_9MICO</name>
<comment type="caution">
    <text evidence="4">The sequence shown here is derived from an EMBL/GenBank/DDBJ whole genome shotgun (WGS) entry which is preliminary data.</text>
</comment>
<dbReference type="RefSeq" id="WP_146857085.1">
    <property type="nucleotide sequence ID" value="NZ_BAAAHR010000004.1"/>
</dbReference>
<evidence type="ECO:0000313" key="3">
    <source>
        <dbReference type="EMBL" id="GEK84773.1"/>
    </source>
</evidence>
<dbReference type="Proteomes" id="UP000321154">
    <property type="component" value="Unassembled WGS sequence"/>
</dbReference>
<keyword evidence="2" id="KW-1133">Transmembrane helix</keyword>
<keyword evidence="5" id="KW-1185">Reference proteome</keyword>
<keyword evidence="2" id="KW-0812">Transmembrane</keyword>
<feature type="transmembrane region" description="Helical" evidence="2">
    <location>
        <begin position="61"/>
        <end position="87"/>
    </location>
</feature>
<gene>
    <name evidence="4" type="ORF">FB463_002805</name>
    <name evidence="3" type="ORF">FFA01_30820</name>
</gene>
<organism evidence="4 6">
    <name type="scientific">Frigoribacterium faeni</name>
    <dbReference type="NCBI Taxonomy" id="145483"/>
    <lineage>
        <taxon>Bacteria</taxon>
        <taxon>Bacillati</taxon>
        <taxon>Actinomycetota</taxon>
        <taxon>Actinomycetes</taxon>
        <taxon>Micrococcales</taxon>
        <taxon>Microbacteriaceae</taxon>
        <taxon>Frigoribacterium</taxon>
    </lineage>
</organism>
<feature type="compositionally biased region" description="Polar residues" evidence="1">
    <location>
        <begin position="22"/>
        <end position="38"/>
    </location>
</feature>
<evidence type="ECO:0000256" key="2">
    <source>
        <dbReference type="SAM" id="Phobius"/>
    </source>
</evidence>
<protein>
    <recommendedName>
        <fullName evidence="7">DUF4190 domain-containing protein</fullName>
    </recommendedName>
</protein>
<evidence type="ECO:0008006" key="7">
    <source>
        <dbReference type="Google" id="ProtNLM"/>
    </source>
</evidence>
<reference evidence="4 6" key="2">
    <citation type="submission" date="2020-07" db="EMBL/GenBank/DDBJ databases">
        <title>Sequencing the genomes of 1000 actinobacteria strains.</title>
        <authorList>
            <person name="Klenk H.-P."/>
        </authorList>
    </citation>
    <scope>NUCLEOTIDE SEQUENCE [LARGE SCALE GENOMIC DNA]</scope>
    <source>
        <strain evidence="4 6">DSM 10309</strain>
    </source>
</reference>
<dbReference type="EMBL" id="BJUV01000060">
    <property type="protein sequence ID" value="GEK84773.1"/>
    <property type="molecule type" value="Genomic_DNA"/>
</dbReference>
<dbReference type="Proteomes" id="UP000522688">
    <property type="component" value="Unassembled WGS sequence"/>
</dbReference>
<evidence type="ECO:0000313" key="4">
    <source>
        <dbReference type="EMBL" id="MBA8814532.1"/>
    </source>
</evidence>
<dbReference type="OrthoDB" id="4775598at2"/>
<feature type="transmembrane region" description="Helical" evidence="2">
    <location>
        <begin position="99"/>
        <end position="127"/>
    </location>
</feature>
<evidence type="ECO:0000256" key="1">
    <source>
        <dbReference type="SAM" id="MobiDB-lite"/>
    </source>
</evidence>
<accession>A0A7W3JKF1</accession>
<evidence type="ECO:0000313" key="5">
    <source>
        <dbReference type="Proteomes" id="UP000321154"/>
    </source>
</evidence>
<dbReference type="AlphaFoldDB" id="A0A7W3JKF1"/>
<dbReference type="EMBL" id="JACGWW010000005">
    <property type="protein sequence ID" value="MBA8814532.1"/>
    <property type="molecule type" value="Genomic_DNA"/>
</dbReference>